<sequence>MVETVYEINVGLKGISIDKKRNAIVFKNINNSGNSSVDLIGRLTTLLAKIANSKNSPVEARKKKAGFKLDATKFSVAALEDHTQVNYDFSDSEPDLIHSLKDIVCEVLDLHLAGISKSIKQLNEVDQPASASYSVSGFSNINDAYEAVKILNEIAKNEDATEFDIKVEGNKNPHNINILGEPEKPEFSPETEERFFLEFEISDAHKKEPSIEIAPKSGKGKKKIIVNAEQYSALHNSNGFSIDSYELYDFKVKQLKANLYELISFTPSSCQMELPS</sequence>
<reference evidence="1 2" key="1">
    <citation type="submission" date="2020-06" db="EMBL/GenBank/DDBJ databases">
        <authorList>
            <person name="Voronona O.L."/>
            <person name="Aksenova E.I."/>
            <person name="Kunda M.S."/>
            <person name="Semenov A.N."/>
            <person name="Ryzhova N."/>
        </authorList>
    </citation>
    <scope>NUCLEOTIDE SEQUENCE [LARGE SCALE GENOMIC DNA]</scope>
    <source>
        <strain evidence="1 2">MPKMM3633</strain>
    </source>
</reference>
<organism evidence="1 2">
    <name type="scientific">Marinomonas primoryensis</name>
    <dbReference type="NCBI Taxonomy" id="178399"/>
    <lineage>
        <taxon>Bacteria</taxon>
        <taxon>Pseudomonadati</taxon>
        <taxon>Pseudomonadota</taxon>
        <taxon>Gammaproteobacteria</taxon>
        <taxon>Oceanospirillales</taxon>
        <taxon>Oceanospirillaceae</taxon>
        <taxon>Marinomonas</taxon>
    </lineage>
</organism>
<dbReference type="Proteomes" id="UP000509371">
    <property type="component" value="Chromosome"/>
</dbReference>
<name>A0A859CV69_9GAMM</name>
<dbReference type="RefSeq" id="WP_176335131.1">
    <property type="nucleotide sequence ID" value="NZ_BAAAEF010000011.1"/>
</dbReference>
<dbReference type="EMBL" id="CP054301">
    <property type="protein sequence ID" value="QKK80354.1"/>
    <property type="molecule type" value="Genomic_DNA"/>
</dbReference>
<proteinExistence type="predicted"/>
<dbReference type="AlphaFoldDB" id="A0A859CV69"/>
<accession>A0A859CV69</accession>
<dbReference type="KEGG" id="mpri:MP3633_1625"/>
<protein>
    <submittedName>
        <fullName evidence="1">Uncharacterized protein</fullName>
    </submittedName>
</protein>
<evidence type="ECO:0000313" key="2">
    <source>
        <dbReference type="Proteomes" id="UP000509371"/>
    </source>
</evidence>
<evidence type="ECO:0000313" key="1">
    <source>
        <dbReference type="EMBL" id="QKK80354.1"/>
    </source>
</evidence>
<gene>
    <name evidence="1" type="ORF">MP3633_1625</name>
</gene>